<comment type="caution">
    <text evidence="2">The sequence shown here is derived from an EMBL/GenBank/DDBJ whole genome shotgun (WGS) entry which is preliminary data.</text>
</comment>
<name>A0ABV1GZS4_9BACT</name>
<protein>
    <recommendedName>
        <fullName evidence="4">Secreted protein</fullName>
    </recommendedName>
</protein>
<reference evidence="2 3" key="1">
    <citation type="submission" date="2024-03" db="EMBL/GenBank/DDBJ databases">
        <title>Human intestinal bacterial collection.</title>
        <authorList>
            <person name="Pauvert C."/>
            <person name="Hitch T.C.A."/>
            <person name="Clavel T."/>
        </authorList>
    </citation>
    <scope>NUCLEOTIDE SEQUENCE [LARGE SCALE GENOMIC DNA]</scope>
    <source>
        <strain evidence="2 3">CLA-KB-H122</strain>
    </source>
</reference>
<accession>A0ABV1GZS4</accession>
<evidence type="ECO:0000256" key="1">
    <source>
        <dbReference type="SAM" id="SignalP"/>
    </source>
</evidence>
<dbReference type="RefSeq" id="WP_129651680.1">
    <property type="nucleotide sequence ID" value="NZ_JBBMFL010000015.1"/>
</dbReference>
<gene>
    <name evidence="2" type="ORF">WMO46_12075</name>
</gene>
<evidence type="ECO:0008006" key="4">
    <source>
        <dbReference type="Google" id="ProtNLM"/>
    </source>
</evidence>
<keyword evidence="3" id="KW-1185">Reference proteome</keyword>
<dbReference type="GeneID" id="78180468"/>
<feature type="chain" id="PRO_5047222158" description="Secreted protein" evidence="1">
    <location>
        <begin position="20"/>
        <end position="126"/>
    </location>
</feature>
<keyword evidence="1" id="KW-0732">Signal</keyword>
<feature type="signal peptide" evidence="1">
    <location>
        <begin position="1"/>
        <end position="19"/>
    </location>
</feature>
<dbReference type="Proteomes" id="UP001460202">
    <property type="component" value="Unassembled WGS sequence"/>
</dbReference>
<evidence type="ECO:0000313" key="2">
    <source>
        <dbReference type="EMBL" id="MEQ2545681.1"/>
    </source>
</evidence>
<organism evidence="2 3">
    <name type="scientific">Alistipes intestinihominis</name>
    <dbReference type="NCBI Taxonomy" id="3133172"/>
    <lineage>
        <taxon>Bacteria</taxon>
        <taxon>Pseudomonadati</taxon>
        <taxon>Bacteroidota</taxon>
        <taxon>Bacteroidia</taxon>
        <taxon>Bacteroidales</taxon>
        <taxon>Rikenellaceae</taxon>
        <taxon>Alistipes</taxon>
    </lineage>
</organism>
<sequence length="126" mass="13957">MKTPVFILLFLLLSSLSPAKDAGAEARMPADVGRVAECYSVASLYADCFATETVQPAVPSPVRALRKHLENHRRTTVDVRNSCFGRHFSLVRSCCTQYVVSLLSQSELTALPSHRTDYLRFGILVI</sequence>
<dbReference type="EMBL" id="JBBMFL010000015">
    <property type="protein sequence ID" value="MEQ2545681.1"/>
    <property type="molecule type" value="Genomic_DNA"/>
</dbReference>
<proteinExistence type="predicted"/>
<evidence type="ECO:0000313" key="3">
    <source>
        <dbReference type="Proteomes" id="UP001460202"/>
    </source>
</evidence>